<keyword evidence="3" id="KW-0808">Transferase</keyword>
<dbReference type="InterPro" id="IPR029044">
    <property type="entry name" value="Nucleotide-diphossugar_trans"/>
</dbReference>
<evidence type="ECO:0000313" key="5">
    <source>
        <dbReference type="EMBL" id="MBO8446135.1"/>
    </source>
</evidence>
<gene>
    <name evidence="5" type="ORF">IAC32_00080</name>
</gene>
<organism evidence="5 6">
    <name type="scientific">Candidatus Enterocola intestinipullorum</name>
    <dbReference type="NCBI Taxonomy" id="2840783"/>
    <lineage>
        <taxon>Bacteria</taxon>
        <taxon>Pseudomonadati</taxon>
        <taxon>Bacteroidota</taxon>
        <taxon>Bacteroidia</taxon>
        <taxon>Bacteroidales</taxon>
        <taxon>Candidatus Enterocola</taxon>
    </lineage>
</organism>
<evidence type="ECO:0000256" key="3">
    <source>
        <dbReference type="ARBA" id="ARBA00022679"/>
    </source>
</evidence>
<dbReference type="SUPFAM" id="SSF53448">
    <property type="entry name" value="Nucleotide-diphospho-sugar transferases"/>
    <property type="match status" value="1"/>
</dbReference>
<dbReference type="PANTHER" id="PTHR43179">
    <property type="entry name" value="RHAMNOSYLTRANSFERASE WBBL"/>
    <property type="match status" value="1"/>
</dbReference>
<comment type="caution">
    <text evidence="5">The sequence shown here is derived from an EMBL/GenBank/DDBJ whole genome shotgun (WGS) entry which is preliminary data.</text>
</comment>
<evidence type="ECO:0000259" key="4">
    <source>
        <dbReference type="Pfam" id="PF00535"/>
    </source>
</evidence>
<evidence type="ECO:0000313" key="6">
    <source>
        <dbReference type="Proteomes" id="UP000823637"/>
    </source>
</evidence>
<feature type="domain" description="Glycosyltransferase 2-like" evidence="4">
    <location>
        <begin position="6"/>
        <end position="113"/>
    </location>
</feature>
<dbReference type="CDD" id="cd04186">
    <property type="entry name" value="GT_2_like_c"/>
    <property type="match status" value="1"/>
</dbReference>
<reference evidence="5" key="1">
    <citation type="submission" date="2020-10" db="EMBL/GenBank/DDBJ databases">
        <authorList>
            <person name="Gilroy R."/>
        </authorList>
    </citation>
    <scope>NUCLEOTIDE SEQUENCE</scope>
    <source>
        <strain evidence="5">D3-1215</strain>
    </source>
</reference>
<dbReference type="Gene3D" id="3.90.550.10">
    <property type="entry name" value="Spore Coat Polysaccharide Biosynthesis Protein SpsA, Chain A"/>
    <property type="match status" value="1"/>
</dbReference>
<reference evidence="5" key="2">
    <citation type="journal article" date="2021" name="PeerJ">
        <title>Extensive microbial diversity within the chicken gut microbiome revealed by metagenomics and culture.</title>
        <authorList>
            <person name="Gilroy R."/>
            <person name="Ravi A."/>
            <person name="Getino M."/>
            <person name="Pursley I."/>
            <person name="Horton D.L."/>
            <person name="Alikhan N.F."/>
            <person name="Baker D."/>
            <person name="Gharbi K."/>
            <person name="Hall N."/>
            <person name="Watson M."/>
            <person name="Adriaenssens E.M."/>
            <person name="Foster-Nyarko E."/>
            <person name="Jarju S."/>
            <person name="Secka A."/>
            <person name="Antonio M."/>
            <person name="Oren A."/>
            <person name="Chaudhuri R.R."/>
            <person name="La Ragione R."/>
            <person name="Hildebrand F."/>
            <person name="Pallen M.J."/>
        </authorList>
    </citation>
    <scope>NUCLEOTIDE SEQUENCE</scope>
    <source>
        <strain evidence="5">D3-1215</strain>
    </source>
</reference>
<evidence type="ECO:0000256" key="2">
    <source>
        <dbReference type="ARBA" id="ARBA00022676"/>
    </source>
</evidence>
<keyword evidence="2" id="KW-0328">Glycosyltransferase</keyword>
<protein>
    <submittedName>
        <fullName evidence="5">Glycosyltransferase family 2 protein</fullName>
    </submittedName>
</protein>
<dbReference type="EMBL" id="JADIMR010000002">
    <property type="protein sequence ID" value="MBO8446135.1"/>
    <property type="molecule type" value="Genomic_DNA"/>
</dbReference>
<dbReference type="GO" id="GO:0016757">
    <property type="term" value="F:glycosyltransferase activity"/>
    <property type="evidence" value="ECO:0007669"/>
    <property type="project" value="UniProtKB-KW"/>
</dbReference>
<dbReference type="InterPro" id="IPR001173">
    <property type="entry name" value="Glyco_trans_2-like"/>
</dbReference>
<dbReference type="PANTHER" id="PTHR43179:SF12">
    <property type="entry name" value="GALACTOFURANOSYLTRANSFERASE GLFT2"/>
    <property type="match status" value="1"/>
</dbReference>
<accession>A0A9D9EGW2</accession>
<name>A0A9D9EGW2_9BACT</name>
<evidence type="ECO:0000256" key="1">
    <source>
        <dbReference type="ARBA" id="ARBA00006739"/>
    </source>
</evidence>
<dbReference type="Proteomes" id="UP000823637">
    <property type="component" value="Unassembled WGS sequence"/>
</dbReference>
<dbReference type="AlphaFoldDB" id="A0A9D9EGW2"/>
<dbReference type="Pfam" id="PF00535">
    <property type="entry name" value="Glycos_transf_2"/>
    <property type="match status" value="1"/>
</dbReference>
<comment type="similarity">
    <text evidence="1">Belongs to the glycosyltransferase 2 family.</text>
</comment>
<sequence>MKDCAVIILNWNGRGFLELFLEGVVSKSPGCDVVIADNGSSDGSQAYVRENFPAVKLLEFDKNYGFAGGYNRAVSMVGNEYVCLLNSDVEVTDGWYKAPLAYLRDNDKCAACQPKILSWKARDTFEFAGACGGFMDVLGYPFCRGRVVSNLEKDSGQYDTVSKVFWATGACFFTRRADYLANGGLDECFIAHQEEIDLCWRFNARGRYVAVVPESSVYHVGGGTLNASNPYKTYLNFRNNQLMLYKNMAGMRYVAVFMLRIASDYLSAVLFLLQGKSKDALAVVKARKDFHKMRSSLSLARKENLQKTTVTISNLNGVYKGSMLAAYYLAGKKTFQELMPNKS</sequence>
<proteinExistence type="inferred from homology"/>